<dbReference type="InterPro" id="IPR007715">
    <property type="entry name" value="Coq4"/>
</dbReference>
<sequence length="258" mass="29112">MGFKYINELATAENVDKLLSLVDLVAGSRVDTQNVFDIEDVLSDSEQMQKCVQAVRQNPDSARLLEERYMGPEFDLEALLQLPVGSLGWTYARVLSAMNYDPQFYRLRDIQSDADYITHRIRKTHDLHHILTGFSFDDYGEFGVISVTVGQIGYPAFALIDLIGSLLSFMANQAPQGIDSPLEYNFDLASQGIRIARQAKPLFPIKFEEGLDRSLDEWRAQLNIVPVTEGIWSWYSRPHLRSAIGLPSISQEPQLVGI</sequence>
<dbReference type="AlphaFoldDB" id="A0A832M3M3"/>
<evidence type="ECO:0000313" key="1">
    <source>
        <dbReference type="EMBL" id="HGW94444.1"/>
    </source>
</evidence>
<proteinExistence type="predicted"/>
<dbReference type="PANTHER" id="PTHR12922">
    <property type="entry name" value="UBIQUINONE BIOSYNTHESIS PROTEIN"/>
    <property type="match status" value="1"/>
</dbReference>
<gene>
    <name evidence="1" type="ORF">ENR47_09210</name>
</gene>
<dbReference type="Pfam" id="PF05019">
    <property type="entry name" value="Coq4"/>
    <property type="match status" value="1"/>
</dbReference>
<dbReference type="PANTHER" id="PTHR12922:SF7">
    <property type="entry name" value="UBIQUINONE BIOSYNTHESIS PROTEIN COQ4 HOMOLOG, MITOCHONDRIAL"/>
    <property type="match status" value="1"/>
</dbReference>
<organism evidence="1">
    <name type="scientific">Oscillatoriales cyanobacterium SpSt-402</name>
    <dbReference type="NCBI Taxonomy" id="2282168"/>
    <lineage>
        <taxon>Bacteria</taxon>
        <taxon>Bacillati</taxon>
        <taxon>Cyanobacteriota</taxon>
        <taxon>Cyanophyceae</taxon>
        <taxon>Oscillatoriophycideae</taxon>
        <taxon>Oscillatoriales</taxon>
    </lineage>
</organism>
<dbReference type="GO" id="GO:0006744">
    <property type="term" value="P:ubiquinone biosynthetic process"/>
    <property type="evidence" value="ECO:0007669"/>
    <property type="project" value="InterPro"/>
</dbReference>
<accession>A0A832M3M3</accession>
<comment type="caution">
    <text evidence="1">The sequence shown here is derived from an EMBL/GenBank/DDBJ whole genome shotgun (WGS) entry which is preliminary data.</text>
</comment>
<name>A0A832M3M3_9CYAN</name>
<protein>
    <submittedName>
        <fullName evidence="1">Pyrroloquinoline quinone biosynthesis protein</fullName>
    </submittedName>
</protein>
<dbReference type="EMBL" id="DSRD01000576">
    <property type="protein sequence ID" value="HGW94444.1"/>
    <property type="molecule type" value="Genomic_DNA"/>
</dbReference>
<reference evidence="1" key="1">
    <citation type="journal article" date="2020" name="mSystems">
        <title>Genome- and Community-Level Interaction Insights into Carbon Utilization and Element Cycling Functions of Hydrothermarchaeota in Hydrothermal Sediment.</title>
        <authorList>
            <person name="Zhou Z."/>
            <person name="Liu Y."/>
            <person name="Xu W."/>
            <person name="Pan J."/>
            <person name="Luo Z.H."/>
            <person name="Li M."/>
        </authorList>
    </citation>
    <scope>NUCLEOTIDE SEQUENCE [LARGE SCALE GENOMIC DNA]</scope>
    <source>
        <strain evidence="1">SpSt-402</strain>
    </source>
</reference>